<feature type="transmembrane region" description="Helical" evidence="2">
    <location>
        <begin position="32"/>
        <end position="49"/>
    </location>
</feature>
<keyword evidence="2" id="KW-0472">Membrane</keyword>
<protein>
    <submittedName>
        <fullName evidence="3">F(420)H(2) dehydrogenase subunit J</fullName>
        <ecNumber evidence="3">1.12.98.3</ecNumber>
    </submittedName>
</protein>
<name>A0A151ADS6_9EURY</name>
<dbReference type="OrthoDB" id="212171at2157"/>
<dbReference type="Pfam" id="PF00499">
    <property type="entry name" value="Oxidored_q3"/>
    <property type="match status" value="1"/>
</dbReference>
<feature type="transmembrane region" description="Helical" evidence="2">
    <location>
        <begin position="6"/>
        <end position="25"/>
    </location>
</feature>
<sequence length="102" mass="10552">MVLETAAFVLFAGVTLASSLGVVLVRDVWHAALLLGVALLSVAIHYVTLQAEFLAAVQVLVYVGGVLILITFAVMLTHDETAEADPGAQGMGPTDTEASNAD</sequence>
<dbReference type="PANTHER" id="PTHR33269">
    <property type="entry name" value="NADH-UBIQUINONE OXIDOREDUCTASE CHAIN 6"/>
    <property type="match status" value="1"/>
</dbReference>
<dbReference type="InterPro" id="IPR042106">
    <property type="entry name" value="Nuo/plastoQ_OxRdtase_6_NuoJ"/>
</dbReference>
<keyword evidence="2" id="KW-1133">Transmembrane helix</keyword>
<evidence type="ECO:0000313" key="3">
    <source>
        <dbReference type="EMBL" id="KYH25826.1"/>
    </source>
</evidence>
<dbReference type="EC" id="1.12.98.3" evidence="3"/>
<feature type="region of interest" description="Disordered" evidence="1">
    <location>
        <begin position="83"/>
        <end position="102"/>
    </location>
</feature>
<dbReference type="AlphaFoldDB" id="A0A151ADS6"/>
<feature type="transmembrane region" description="Helical" evidence="2">
    <location>
        <begin position="55"/>
        <end position="76"/>
    </location>
</feature>
<organism evidence="3 4">
    <name type="scientific">Halalkalicoccus paucihalophilus</name>
    <dbReference type="NCBI Taxonomy" id="1008153"/>
    <lineage>
        <taxon>Archaea</taxon>
        <taxon>Methanobacteriati</taxon>
        <taxon>Methanobacteriota</taxon>
        <taxon>Stenosarchaea group</taxon>
        <taxon>Halobacteria</taxon>
        <taxon>Halobacteriales</taxon>
        <taxon>Halococcaceae</taxon>
        <taxon>Halalkalicoccus</taxon>
    </lineage>
</organism>
<accession>A0A151ADS6</accession>
<comment type="caution">
    <text evidence="3">The sequence shown here is derived from an EMBL/GenBank/DDBJ whole genome shotgun (WGS) entry which is preliminary data.</text>
</comment>
<evidence type="ECO:0000256" key="2">
    <source>
        <dbReference type="SAM" id="Phobius"/>
    </source>
</evidence>
<keyword evidence="3" id="KW-0560">Oxidoreductase</keyword>
<dbReference type="EMBL" id="LTAZ01000005">
    <property type="protein sequence ID" value="KYH25826.1"/>
    <property type="molecule type" value="Genomic_DNA"/>
</dbReference>
<keyword evidence="2" id="KW-0812">Transmembrane</keyword>
<dbReference type="InterPro" id="IPR001457">
    <property type="entry name" value="NADH_UbQ/plastoQ_OxRdtase_su6"/>
</dbReference>
<keyword evidence="4" id="KW-1185">Reference proteome</keyword>
<evidence type="ECO:0000256" key="1">
    <source>
        <dbReference type="SAM" id="MobiDB-lite"/>
    </source>
</evidence>
<dbReference type="PANTHER" id="PTHR33269:SF17">
    <property type="entry name" value="NADH-UBIQUINONE OXIDOREDUCTASE CHAIN 6"/>
    <property type="match status" value="1"/>
</dbReference>
<dbReference type="GO" id="GO:0051911">
    <property type="term" value="F:Methanosarcina-phenazine hydrogenase activity"/>
    <property type="evidence" value="ECO:0007669"/>
    <property type="project" value="UniProtKB-EC"/>
</dbReference>
<dbReference type="Gene3D" id="1.20.120.1200">
    <property type="entry name" value="NADH-ubiquinone/plastoquinone oxidoreductase chain 6, subunit NuoJ"/>
    <property type="match status" value="1"/>
</dbReference>
<gene>
    <name evidence="3" type="primary">fpoJ</name>
    <name evidence="3" type="ORF">HAPAU_25040</name>
</gene>
<dbReference type="NCBIfam" id="NF005024">
    <property type="entry name" value="PRK06433.1-4"/>
    <property type="match status" value="1"/>
</dbReference>
<proteinExistence type="predicted"/>
<dbReference type="Proteomes" id="UP000075321">
    <property type="component" value="Unassembled WGS sequence"/>
</dbReference>
<dbReference type="GO" id="GO:0008137">
    <property type="term" value="F:NADH dehydrogenase (ubiquinone) activity"/>
    <property type="evidence" value="ECO:0007669"/>
    <property type="project" value="InterPro"/>
</dbReference>
<reference evidence="3 4" key="1">
    <citation type="submission" date="2016-02" db="EMBL/GenBank/DDBJ databases">
        <title>Genome sequence of Halalkalicoccus paucihalophilus DSM 24557.</title>
        <authorList>
            <person name="Poehlein A."/>
            <person name="Daniel R."/>
        </authorList>
    </citation>
    <scope>NUCLEOTIDE SEQUENCE [LARGE SCALE GENOMIC DNA]</scope>
    <source>
        <strain evidence="3 4">DSM 24557</strain>
    </source>
</reference>
<evidence type="ECO:0000313" key="4">
    <source>
        <dbReference type="Proteomes" id="UP000075321"/>
    </source>
</evidence>
<dbReference type="RefSeq" id="WP_066382925.1">
    <property type="nucleotide sequence ID" value="NZ_LTAZ01000005.1"/>
</dbReference>
<dbReference type="PATRIC" id="fig|1008153.3.peg.2552"/>